<dbReference type="EMBL" id="JARBHI010000004">
    <property type="protein sequence ID" value="MDE1655976.1"/>
    <property type="molecule type" value="Genomic_DNA"/>
</dbReference>
<gene>
    <name evidence="1" type="ORF">PWJ81_02710</name>
</gene>
<comment type="caution">
    <text evidence="1">The sequence shown here is derived from an EMBL/GenBank/DDBJ whole genome shotgun (WGS) entry which is preliminary data.</text>
</comment>
<keyword evidence="2" id="KW-1185">Reference proteome</keyword>
<evidence type="ECO:0000313" key="2">
    <source>
        <dbReference type="Proteomes" id="UP001219297"/>
    </source>
</evidence>
<dbReference type="RefSeq" id="WP_126134573.1">
    <property type="nucleotide sequence ID" value="NZ_CAMXYX010000061.1"/>
</dbReference>
<accession>A0ABT5V4T1</accession>
<proteinExistence type="predicted"/>
<sequence length="132" mass="14511">MSSFGFQKGNIIQEFGYDDDVATQVRAQIEETIGSELLDEDSRDIVDGAIAWWRADDGNVDDLADLLLDIKANFDDENAICWLFVPTGRVSNAVPHNDIEEAADTAGMQPTTSVALGESWTGVRLTNKGLRY</sequence>
<name>A0ABT5V4T1_9ACTO</name>
<dbReference type="GeneID" id="83608651"/>
<organism evidence="1 2">
    <name type="scientific">Actinotignum sanguinis</name>
    <dbReference type="NCBI Taxonomy" id="1445614"/>
    <lineage>
        <taxon>Bacteria</taxon>
        <taxon>Bacillati</taxon>
        <taxon>Actinomycetota</taxon>
        <taxon>Actinomycetes</taxon>
        <taxon>Actinomycetales</taxon>
        <taxon>Actinomycetaceae</taxon>
        <taxon>Actinotignum</taxon>
    </lineage>
</organism>
<dbReference type="Proteomes" id="UP001219297">
    <property type="component" value="Unassembled WGS sequence"/>
</dbReference>
<dbReference type="Pfam" id="PF11253">
    <property type="entry name" value="DUF3052"/>
    <property type="match status" value="1"/>
</dbReference>
<evidence type="ECO:0000313" key="1">
    <source>
        <dbReference type="EMBL" id="MDE1655976.1"/>
    </source>
</evidence>
<protein>
    <submittedName>
        <fullName evidence="1">DUF3052 domain-containing protein</fullName>
    </submittedName>
</protein>
<reference evidence="1 2" key="1">
    <citation type="submission" date="2023-02" db="EMBL/GenBank/DDBJ databases">
        <title>Defining the Infant Male Urobiome and Moving Towards Mechanisms in Urobiome Research.</title>
        <authorList>
            <person name="Reasoner S."/>
            <person name="Flores V."/>
            <person name="Van Horn G."/>
            <person name="Morales G."/>
            <person name="Peard L."/>
            <person name="Abelson B."/>
            <person name="Manuel C."/>
            <person name="Lee J."/>
            <person name="Baker B."/>
            <person name="Williams T."/>
            <person name="Schmitz J."/>
            <person name="Clayton D."/>
            <person name="Hadjifrangiskou M."/>
        </authorList>
    </citation>
    <scope>NUCLEOTIDE SEQUENCE [LARGE SCALE GENOMIC DNA]</scope>
    <source>
        <strain evidence="1 2">AS1053</strain>
    </source>
</reference>
<dbReference type="InterPro" id="IPR021412">
    <property type="entry name" value="DUF3052"/>
</dbReference>